<dbReference type="Proteomes" id="UP001221898">
    <property type="component" value="Unassembled WGS sequence"/>
</dbReference>
<reference evidence="2" key="1">
    <citation type="journal article" date="2023" name="Science">
        <title>Genome structures resolve the early diversification of teleost fishes.</title>
        <authorList>
            <person name="Parey E."/>
            <person name="Louis A."/>
            <person name="Montfort J."/>
            <person name="Bouchez O."/>
            <person name="Roques C."/>
            <person name="Iampietro C."/>
            <person name="Lluch J."/>
            <person name="Castinel A."/>
            <person name="Donnadieu C."/>
            <person name="Desvignes T."/>
            <person name="Floi Bucao C."/>
            <person name="Jouanno E."/>
            <person name="Wen M."/>
            <person name="Mejri S."/>
            <person name="Dirks R."/>
            <person name="Jansen H."/>
            <person name="Henkel C."/>
            <person name="Chen W.J."/>
            <person name="Zahm M."/>
            <person name="Cabau C."/>
            <person name="Klopp C."/>
            <person name="Thompson A.W."/>
            <person name="Robinson-Rechavi M."/>
            <person name="Braasch I."/>
            <person name="Lecointre G."/>
            <person name="Bobe J."/>
            <person name="Postlethwait J.H."/>
            <person name="Berthelot C."/>
            <person name="Roest Crollius H."/>
            <person name="Guiguen Y."/>
        </authorList>
    </citation>
    <scope>NUCLEOTIDE SEQUENCE</scope>
    <source>
        <strain evidence="2">NC1722</strain>
    </source>
</reference>
<feature type="region of interest" description="Disordered" evidence="1">
    <location>
        <begin position="1"/>
        <end position="27"/>
    </location>
</feature>
<protein>
    <submittedName>
        <fullName evidence="2">Uncharacterized protein</fullName>
    </submittedName>
</protein>
<name>A0AAD7WCF3_9TELE</name>
<keyword evidence="3" id="KW-1185">Reference proteome</keyword>
<accession>A0AAD7WCF3</accession>
<dbReference type="EMBL" id="JAINUG010000149">
    <property type="protein sequence ID" value="KAJ8392066.1"/>
    <property type="molecule type" value="Genomic_DNA"/>
</dbReference>
<dbReference type="AlphaFoldDB" id="A0AAD7WCF3"/>
<evidence type="ECO:0000313" key="3">
    <source>
        <dbReference type="Proteomes" id="UP001221898"/>
    </source>
</evidence>
<gene>
    <name evidence="2" type="ORF">AAFF_G00078720</name>
</gene>
<evidence type="ECO:0000256" key="1">
    <source>
        <dbReference type="SAM" id="MobiDB-lite"/>
    </source>
</evidence>
<comment type="caution">
    <text evidence="2">The sequence shown here is derived from an EMBL/GenBank/DDBJ whole genome shotgun (WGS) entry which is preliminary data.</text>
</comment>
<sequence length="179" mass="19585">MAGPCLRTHETGSKPSQNARGDRRAPGCKLSGCERAGSVINEDGWNGALATTTVFELAPPWAGLSRPRAEGVNDTLDAPYRRPAQSPPPKPAQGNKVVVVIRPVCRAAVDCEAVVTKRWLKVRRVALCLYGPYELWLFTAAEKWTHDPKGLRVLPTLWIFTGEERGVEGREGRGGEELE</sequence>
<proteinExistence type="predicted"/>
<evidence type="ECO:0000313" key="2">
    <source>
        <dbReference type="EMBL" id="KAJ8392066.1"/>
    </source>
</evidence>
<organism evidence="2 3">
    <name type="scientific">Aldrovandia affinis</name>
    <dbReference type="NCBI Taxonomy" id="143900"/>
    <lineage>
        <taxon>Eukaryota</taxon>
        <taxon>Metazoa</taxon>
        <taxon>Chordata</taxon>
        <taxon>Craniata</taxon>
        <taxon>Vertebrata</taxon>
        <taxon>Euteleostomi</taxon>
        <taxon>Actinopterygii</taxon>
        <taxon>Neopterygii</taxon>
        <taxon>Teleostei</taxon>
        <taxon>Notacanthiformes</taxon>
        <taxon>Halosauridae</taxon>
        <taxon>Aldrovandia</taxon>
    </lineage>
</organism>